<dbReference type="InterPro" id="IPR005174">
    <property type="entry name" value="KIB1-4_b-propeller"/>
</dbReference>
<keyword evidence="3" id="KW-1185">Reference proteome</keyword>
<sequence length="334" mass="39278">MQHHYQHDRDWSKLYPELLQLISKHILDIFDFVHFRAVCKGWRTATLNSDYSQQPWLFWQHGKEDGANFYMLTSTYQWTIFKVPIICMEKWIRGSSQGYLLIMDWKKWAYYLLNPITGKEIHLPPLDERFYNLADVELDEGVPKFVAVCETVLGRCSPILRICQIGDEKWTTVYRMYNSECMVTFYKSSVLIISEFGSKVIDEKPGVPVSIIAPLKTKSRIRLCNPCGNASKLVGISVNDPLEFEFMLFEIYLLDHENNNTRWTKTNNIGDQVVFWNWGSCICWKIDNFSVYKRNSVYYRTFKGLGRFDIENATAEILQREPPDGHEWFTPNLV</sequence>
<reference evidence="2 3" key="1">
    <citation type="journal article" date="2022" name="Cell">
        <title>Repeat-based holocentromeres influence genome architecture and karyotype evolution.</title>
        <authorList>
            <person name="Hofstatter P.G."/>
            <person name="Thangavel G."/>
            <person name="Lux T."/>
            <person name="Neumann P."/>
            <person name="Vondrak T."/>
            <person name="Novak P."/>
            <person name="Zhang M."/>
            <person name="Costa L."/>
            <person name="Castellani M."/>
            <person name="Scott A."/>
            <person name="Toegelov H."/>
            <person name="Fuchs J."/>
            <person name="Mata-Sucre Y."/>
            <person name="Dias Y."/>
            <person name="Vanzela A.L.L."/>
            <person name="Huettel B."/>
            <person name="Almeida C.C.S."/>
            <person name="Simkova H."/>
            <person name="Souza G."/>
            <person name="Pedrosa-Harand A."/>
            <person name="Macas J."/>
            <person name="Mayer K.F.X."/>
            <person name="Houben A."/>
            <person name="Marques A."/>
        </authorList>
    </citation>
    <scope>NUCLEOTIDE SEQUENCE [LARGE SCALE GENOMIC DNA]</scope>
    <source>
        <strain evidence="2">RhyTen1mFocal</strain>
    </source>
</reference>
<accession>A0AAD6EXS3</accession>
<dbReference type="Gene3D" id="1.20.1280.50">
    <property type="match status" value="1"/>
</dbReference>
<organism evidence="2 3">
    <name type="scientific">Rhynchospora tenuis</name>
    <dbReference type="NCBI Taxonomy" id="198213"/>
    <lineage>
        <taxon>Eukaryota</taxon>
        <taxon>Viridiplantae</taxon>
        <taxon>Streptophyta</taxon>
        <taxon>Embryophyta</taxon>
        <taxon>Tracheophyta</taxon>
        <taxon>Spermatophyta</taxon>
        <taxon>Magnoliopsida</taxon>
        <taxon>Liliopsida</taxon>
        <taxon>Poales</taxon>
        <taxon>Cyperaceae</taxon>
        <taxon>Cyperoideae</taxon>
        <taxon>Rhynchosporeae</taxon>
        <taxon>Rhynchospora</taxon>
    </lineage>
</organism>
<dbReference type="Proteomes" id="UP001210211">
    <property type="component" value="Unassembled WGS sequence"/>
</dbReference>
<evidence type="ECO:0000313" key="2">
    <source>
        <dbReference type="EMBL" id="KAJ3705131.1"/>
    </source>
</evidence>
<gene>
    <name evidence="2" type="ORF">LUZ61_008836</name>
</gene>
<dbReference type="AlphaFoldDB" id="A0AAD6EXS3"/>
<protein>
    <recommendedName>
        <fullName evidence="1">KIB1-4 beta-propeller domain-containing protein</fullName>
    </recommendedName>
</protein>
<feature type="domain" description="KIB1-4 beta-propeller" evidence="1">
    <location>
        <begin position="86"/>
        <end position="300"/>
    </location>
</feature>
<evidence type="ECO:0000313" key="3">
    <source>
        <dbReference type="Proteomes" id="UP001210211"/>
    </source>
</evidence>
<dbReference type="EMBL" id="JAMRDG010000001">
    <property type="protein sequence ID" value="KAJ3705131.1"/>
    <property type="molecule type" value="Genomic_DNA"/>
</dbReference>
<dbReference type="PANTHER" id="PTHR44259">
    <property type="entry name" value="OS07G0183000 PROTEIN-RELATED"/>
    <property type="match status" value="1"/>
</dbReference>
<name>A0AAD6EXS3_9POAL</name>
<comment type="caution">
    <text evidence="2">The sequence shown here is derived from an EMBL/GenBank/DDBJ whole genome shotgun (WGS) entry which is preliminary data.</text>
</comment>
<evidence type="ECO:0000259" key="1">
    <source>
        <dbReference type="Pfam" id="PF03478"/>
    </source>
</evidence>
<dbReference type="InterPro" id="IPR050942">
    <property type="entry name" value="F-box_BR-signaling"/>
</dbReference>
<proteinExistence type="predicted"/>
<dbReference type="Pfam" id="PF03478">
    <property type="entry name" value="Beta-prop_KIB1-4"/>
    <property type="match status" value="1"/>
</dbReference>